<dbReference type="Proteomes" id="UP001597237">
    <property type="component" value="Unassembled WGS sequence"/>
</dbReference>
<comment type="caution">
    <text evidence="7">The sequence shown here is derived from an EMBL/GenBank/DDBJ whole genome shotgun (WGS) entry which is preliminary data.</text>
</comment>
<proteinExistence type="predicted"/>
<evidence type="ECO:0000256" key="6">
    <source>
        <dbReference type="SAM" id="Phobius"/>
    </source>
</evidence>
<sequence>MASPIDATGPVAAAWTPYCGAGPSPAELIARWNLDPVVIGLLALGAAGYAVHRRRGGAGRDLLVAGGLAALAVSFVSPLCALSSALFSARVAHHALLVAVAAPLLVFGLPKAARLPLGLTTLVHVSTVWLWHAPGPYAWALSHDAAYWLMQASLFGSALAFWSSVRTAPAIAAAGALVATMMLTGLLGALITFAGQPLYAPHLATTYAWSLTPLADQQLAGLIMWAPMALAYLIAALVLVGRSLADADTAAARA</sequence>
<evidence type="ECO:0000256" key="2">
    <source>
        <dbReference type="ARBA" id="ARBA00022475"/>
    </source>
</evidence>
<evidence type="ECO:0000256" key="3">
    <source>
        <dbReference type="ARBA" id="ARBA00022692"/>
    </source>
</evidence>
<evidence type="ECO:0000313" key="8">
    <source>
        <dbReference type="Proteomes" id="UP001597237"/>
    </source>
</evidence>
<name>A0ABW4N360_9CAUL</name>
<feature type="transmembrane region" description="Helical" evidence="6">
    <location>
        <begin position="63"/>
        <end position="85"/>
    </location>
</feature>
<evidence type="ECO:0000313" key="7">
    <source>
        <dbReference type="EMBL" id="MFD1784515.1"/>
    </source>
</evidence>
<accession>A0ABW4N360</accession>
<organism evidence="7 8">
    <name type="scientific">Phenylobacterium terrae</name>
    <dbReference type="NCBI Taxonomy" id="2665495"/>
    <lineage>
        <taxon>Bacteria</taxon>
        <taxon>Pseudomonadati</taxon>
        <taxon>Pseudomonadota</taxon>
        <taxon>Alphaproteobacteria</taxon>
        <taxon>Caulobacterales</taxon>
        <taxon>Caulobacteraceae</taxon>
        <taxon>Phenylobacterium</taxon>
    </lineage>
</organism>
<feature type="transmembrane region" description="Helical" evidence="6">
    <location>
        <begin position="91"/>
        <end position="108"/>
    </location>
</feature>
<protein>
    <submittedName>
        <fullName evidence="7">Cytochrome c oxidase assembly protein</fullName>
    </submittedName>
</protein>
<evidence type="ECO:0000256" key="4">
    <source>
        <dbReference type="ARBA" id="ARBA00022989"/>
    </source>
</evidence>
<dbReference type="EMBL" id="JBHUEY010000001">
    <property type="protein sequence ID" value="MFD1784515.1"/>
    <property type="molecule type" value="Genomic_DNA"/>
</dbReference>
<feature type="transmembrane region" description="Helical" evidence="6">
    <location>
        <begin position="145"/>
        <end position="162"/>
    </location>
</feature>
<comment type="subcellular location">
    <subcellularLocation>
        <location evidence="1">Cell membrane</location>
        <topology evidence="1">Multi-pass membrane protein</topology>
    </subcellularLocation>
</comment>
<feature type="transmembrane region" description="Helical" evidence="6">
    <location>
        <begin position="32"/>
        <end position="51"/>
    </location>
</feature>
<dbReference type="RefSeq" id="WP_377283538.1">
    <property type="nucleotide sequence ID" value="NZ_JBHRSI010000009.1"/>
</dbReference>
<feature type="transmembrane region" description="Helical" evidence="6">
    <location>
        <begin position="219"/>
        <end position="240"/>
    </location>
</feature>
<reference evidence="8" key="1">
    <citation type="journal article" date="2019" name="Int. J. Syst. Evol. Microbiol.">
        <title>The Global Catalogue of Microorganisms (GCM) 10K type strain sequencing project: providing services to taxonomists for standard genome sequencing and annotation.</title>
        <authorList>
            <consortium name="The Broad Institute Genomics Platform"/>
            <consortium name="The Broad Institute Genome Sequencing Center for Infectious Disease"/>
            <person name="Wu L."/>
            <person name="Ma J."/>
        </authorList>
    </citation>
    <scope>NUCLEOTIDE SEQUENCE [LARGE SCALE GENOMIC DNA]</scope>
    <source>
        <strain evidence="8">DFY28</strain>
    </source>
</reference>
<dbReference type="InterPro" id="IPR019108">
    <property type="entry name" value="Caa3_assmbl_CtaG-rel"/>
</dbReference>
<feature type="transmembrane region" description="Helical" evidence="6">
    <location>
        <begin position="115"/>
        <end position="133"/>
    </location>
</feature>
<evidence type="ECO:0000256" key="5">
    <source>
        <dbReference type="ARBA" id="ARBA00023136"/>
    </source>
</evidence>
<gene>
    <name evidence="7" type="ORF">ACFSC0_14000</name>
</gene>
<keyword evidence="8" id="KW-1185">Reference proteome</keyword>
<keyword evidence="2" id="KW-1003">Cell membrane</keyword>
<evidence type="ECO:0000256" key="1">
    <source>
        <dbReference type="ARBA" id="ARBA00004651"/>
    </source>
</evidence>
<keyword evidence="5 6" id="KW-0472">Membrane</keyword>
<feature type="transmembrane region" description="Helical" evidence="6">
    <location>
        <begin position="174"/>
        <end position="199"/>
    </location>
</feature>
<keyword evidence="3 6" id="KW-0812">Transmembrane</keyword>
<keyword evidence="4 6" id="KW-1133">Transmembrane helix</keyword>
<dbReference type="Pfam" id="PF09678">
    <property type="entry name" value="Caa3_CtaG"/>
    <property type="match status" value="2"/>
</dbReference>